<gene>
    <name evidence="2" type="ORF">ACHAWO_007180</name>
</gene>
<dbReference type="EMBL" id="JALLPJ020001299">
    <property type="protein sequence ID" value="KAL3770871.1"/>
    <property type="molecule type" value="Genomic_DNA"/>
</dbReference>
<reference evidence="2 3" key="1">
    <citation type="submission" date="2024-10" db="EMBL/GenBank/DDBJ databases">
        <title>Updated reference genomes for cyclostephanoid diatoms.</title>
        <authorList>
            <person name="Roberts W.R."/>
            <person name="Alverson A.J."/>
        </authorList>
    </citation>
    <scope>NUCLEOTIDE SEQUENCE [LARGE SCALE GENOMIC DNA]</scope>
    <source>
        <strain evidence="2 3">AJA010-31</strain>
    </source>
</reference>
<comment type="caution">
    <text evidence="2">The sequence shown here is derived from an EMBL/GenBank/DDBJ whole genome shotgun (WGS) entry which is preliminary data.</text>
</comment>
<dbReference type="Proteomes" id="UP001530400">
    <property type="component" value="Unassembled WGS sequence"/>
</dbReference>
<protein>
    <submittedName>
        <fullName evidence="2">Uncharacterized protein</fullName>
    </submittedName>
</protein>
<evidence type="ECO:0000256" key="1">
    <source>
        <dbReference type="SAM" id="MobiDB-lite"/>
    </source>
</evidence>
<dbReference type="AlphaFoldDB" id="A0ABD3N9B4"/>
<accession>A0ABD3N9B4</accession>
<evidence type="ECO:0000313" key="2">
    <source>
        <dbReference type="EMBL" id="KAL3770871.1"/>
    </source>
</evidence>
<name>A0ABD3N9B4_9STRA</name>
<proteinExistence type="predicted"/>
<feature type="region of interest" description="Disordered" evidence="1">
    <location>
        <begin position="45"/>
        <end position="66"/>
    </location>
</feature>
<evidence type="ECO:0000313" key="3">
    <source>
        <dbReference type="Proteomes" id="UP001530400"/>
    </source>
</evidence>
<keyword evidence="3" id="KW-1185">Reference proteome</keyword>
<sequence>MFFPEQMPTIRAAPSPFAIWHPAKPQPPLAPMISIVEPSFIFPASRNHSEREPDKAPFPLIARPNT</sequence>
<organism evidence="2 3">
    <name type="scientific">Cyclotella atomus</name>
    <dbReference type="NCBI Taxonomy" id="382360"/>
    <lineage>
        <taxon>Eukaryota</taxon>
        <taxon>Sar</taxon>
        <taxon>Stramenopiles</taxon>
        <taxon>Ochrophyta</taxon>
        <taxon>Bacillariophyta</taxon>
        <taxon>Coscinodiscophyceae</taxon>
        <taxon>Thalassiosirophycidae</taxon>
        <taxon>Stephanodiscales</taxon>
        <taxon>Stephanodiscaceae</taxon>
        <taxon>Cyclotella</taxon>
    </lineage>
</organism>